<dbReference type="AlphaFoldDB" id="A3K6B9"/>
<keyword evidence="6" id="KW-1185">Reference proteome</keyword>
<dbReference type="PANTHER" id="PTHR30363:SF4">
    <property type="entry name" value="GLYCEROL-3-PHOSPHATE REGULON REPRESSOR"/>
    <property type="match status" value="1"/>
</dbReference>
<dbReference type="PANTHER" id="PTHR30363">
    <property type="entry name" value="HTH-TYPE TRANSCRIPTIONAL REGULATOR SRLR-RELATED"/>
    <property type="match status" value="1"/>
</dbReference>
<dbReference type="InterPro" id="IPR050313">
    <property type="entry name" value="Carb_Metab_HTH_regulators"/>
</dbReference>
<dbReference type="OrthoDB" id="9797223at2"/>
<keyword evidence="2" id="KW-0805">Transcription regulation</keyword>
<dbReference type="SUPFAM" id="SSF100950">
    <property type="entry name" value="NagB/RpiA/CoA transferase-like"/>
    <property type="match status" value="1"/>
</dbReference>
<protein>
    <submittedName>
        <fullName evidence="5">Transcriptional Regulator, DeoR family protein</fullName>
    </submittedName>
</protein>
<organism evidence="5 6">
    <name type="scientific">Sagittula stellata (strain ATCC 700073 / DSM 11524 / E-37)</name>
    <dbReference type="NCBI Taxonomy" id="388399"/>
    <lineage>
        <taxon>Bacteria</taxon>
        <taxon>Pseudomonadati</taxon>
        <taxon>Pseudomonadota</taxon>
        <taxon>Alphaproteobacteria</taxon>
        <taxon>Rhodobacterales</taxon>
        <taxon>Roseobacteraceae</taxon>
        <taxon>Sagittula</taxon>
    </lineage>
</organism>
<dbReference type="PROSITE" id="PS51000">
    <property type="entry name" value="HTH_DEOR_2"/>
    <property type="match status" value="1"/>
</dbReference>
<reference evidence="5 6" key="1">
    <citation type="submission" date="2006-06" db="EMBL/GenBank/DDBJ databases">
        <authorList>
            <person name="Moran M.A."/>
            <person name="Ferriera S."/>
            <person name="Johnson J."/>
            <person name="Kravitz S."/>
            <person name="Beeson K."/>
            <person name="Sutton G."/>
            <person name="Rogers Y.-H."/>
            <person name="Friedman R."/>
            <person name="Frazier M."/>
            <person name="Venter J.C."/>
        </authorList>
    </citation>
    <scope>NUCLEOTIDE SEQUENCE [LARGE SCALE GENOMIC DNA]</scope>
    <source>
        <strain evidence="5 6">E-37</strain>
    </source>
</reference>
<dbReference type="SMART" id="SM00420">
    <property type="entry name" value="HTH_DEOR"/>
    <property type="match status" value="1"/>
</dbReference>
<dbReference type="Gene3D" id="1.10.10.10">
    <property type="entry name" value="Winged helix-like DNA-binding domain superfamily/Winged helix DNA-binding domain"/>
    <property type="match status" value="1"/>
</dbReference>
<dbReference type="RefSeq" id="WP_005860872.1">
    <property type="nucleotide sequence ID" value="NZ_AAYA01000010.1"/>
</dbReference>
<evidence type="ECO:0000256" key="1">
    <source>
        <dbReference type="ARBA" id="ARBA00022491"/>
    </source>
</evidence>
<dbReference type="InterPro" id="IPR014036">
    <property type="entry name" value="DeoR-like_C"/>
</dbReference>
<dbReference type="GO" id="GO:0003700">
    <property type="term" value="F:DNA-binding transcription factor activity"/>
    <property type="evidence" value="ECO:0007669"/>
    <property type="project" value="InterPro"/>
</dbReference>
<dbReference type="eggNOG" id="COG1349">
    <property type="taxonomic scope" value="Bacteria"/>
</dbReference>
<dbReference type="Proteomes" id="UP000005713">
    <property type="component" value="Unassembled WGS sequence"/>
</dbReference>
<dbReference type="InterPro" id="IPR036388">
    <property type="entry name" value="WH-like_DNA-bd_sf"/>
</dbReference>
<dbReference type="Pfam" id="PF08220">
    <property type="entry name" value="HTH_DeoR"/>
    <property type="match status" value="1"/>
</dbReference>
<evidence type="ECO:0000256" key="3">
    <source>
        <dbReference type="ARBA" id="ARBA00023163"/>
    </source>
</evidence>
<feature type="domain" description="HTH deoR-type" evidence="4">
    <location>
        <begin position="8"/>
        <end position="63"/>
    </location>
</feature>
<dbReference type="InterPro" id="IPR037171">
    <property type="entry name" value="NagB/RpiA_transferase-like"/>
</dbReference>
<dbReference type="SUPFAM" id="SSF46785">
    <property type="entry name" value="Winged helix' DNA-binding domain"/>
    <property type="match status" value="1"/>
</dbReference>
<dbReference type="InterPro" id="IPR036390">
    <property type="entry name" value="WH_DNA-bd_sf"/>
</dbReference>
<keyword evidence="1" id="KW-0678">Repressor</keyword>
<evidence type="ECO:0000256" key="2">
    <source>
        <dbReference type="ARBA" id="ARBA00023015"/>
    </source>
</evidence>
<name>A3K6B9_SAGS3</name>
<dbReference type="SMART" id="SM01134">
    <property type="entry name" value="DeoRC"/>
    <property type="match status" value="1"/>
</dbReference>
<evidence type="ECO:0000259" key="4">
    <source>
        <dbReference type="PROSITE" id="PS51000"/>
    </source>
</evidence>
<comment type="caution">
    <text evidence="5">The sequence shown here is derived from an EMBL/GenBank/DDBJ whole genome shotgun (WGS) entry which is preliminary data.</text>
</comment>
<proteinExistence type="predicted"/>
<dbReference type="EMBL" id="AAYA01000010">
    <property type="protein sequence ID" value="EBA07269.1"/>
    <property type="molecule type" value="Genomic_DNA"/>
</dbReference>
<dbReference type="Pfam" id="PF00455">
    <property type="entry name" value="DeoRC"/>
    <property type="match status" value="1"/>
</dbReference>
<evidence type="ECO:0000313" key="5">
    <source>
        <dbReference type="EMBL" id="EBA07269.1"/>
    </source>
</evidence>
<dbReference type="InterPro" id="IPR001034">
    <property type="entry name" value="DeoR_HTH"/>
</dbReference>
<gene>
    <name evidence="5" type="ORF">SSE37_06519</name>
</gene>
<sequence>MTFAPNSPEARQDALRFRLDRGQPLNLAALAEEFGVSTDSIRRDLKALEAQGHARCIRGGALPVSRPAAHTLDRLGHDGAEQAALAAAALPLIGNDMVLMMDGGTSVLALAQGLPHLPDCLVVTPAPAVALATLAAGIPTHLVGGRLSAFGAVAVGHETVTALDGIAADMAFIGVCGLDAGFGLSADDPDEAHVKRAMIASAHRTVALTGAAKLGLRARHRVAPCTDLDLLITDAADDLTAPLAASGLEIRHV</sequence>
<evidence type="ECO:0000313" key="6">
    <source>
        <dbReference type="Proteomes" id="UP000005713"/>
    </source>
</evidence>
<keyword evidence="3" id="KW-0804">Transcription</keyword>
<accession>A3K6B9</accession>